<gene>
    <name evidence="2" type="ORF">KI659_00725</name>
</gene>
<comment type="caution">
    <text evidence="2">The sequence shown here is derived from an EMBL/GenBank/DDBJ whole genome shotgun (WGS) entry which is preliminary data.</text>
</comment>
<dbReference type="EMBL" id="JAHCMY010000001">
    <property type="protein sequence ID" value="MBS9522528.1"/>
    <property type="molecule type" value="Genomic_DNA"/>
</dbReference>
<accession>A0AAP2CE45</accession>
<sequence>MRSFLVIFILMILGVSTDLKAQMADDEENTFYQTFPDHIMGRLYLSRKYTSLWLRDNVEGQSYLFAPNSTLNHGLGATYKWATLNLAYGFEALNPDRGRGDTQYLDLQAHAYPKNFVLDFFGQFYRGFHLSEKERGAPPDERYYNDPNLRLTKVGIFWQYLFNPDKFSFRASFLNNEWQKRSAGSLMAGFEMYGGRVMADSLLLPETLVLNPERNFRTLRFFEFGPNVGYAYTLVIKKHWFITGAASANLGFGYSQQESHPDRNTQWGINPNLFLRGFAGYNSEKWSINANYVHNRVRLIDNQDFSQAVMTGNYRLNFVYRFLPGPQLKKHLDVLDFMD</sequence>
<dbReference type="Pfam" id="PF14391">
    <property type="entry name" value="DUF4421"/>
    <property type="match status" value="1"/>
</dbReference>
<evidence type="ECO:0000256" key="1">
    <source>
        <dbReference type="SAM" id="SignalP"/>
    </source>
</evidence>
<dbReference type="Proteomes" id="UP001319104">
    <property type="component" value="Unassembled WGS sequence"/>
</dbReference>
<keyword evidence="3" id="KW-1185">Reference proteome</keyword>
<evidence type="ECO:0000313" key="2">
    <source>
        <dbReference type="EMBL" id="MBS9522528.1"/>
    </source>
</evidence>
<name>A0AAP2CE45_9BACT</name>
<reference evidence="2 3" key="1">
    <citation type="submission" date="2021-05" db="EMBL/GenBank/DDBJ databases">
        <authorList>
            <person name="Zhang Z.D."/>
            <person name="Osman G."/>
        </authorList>
    </citation>
    <scope>NUCLEOTIDE SEQUENCE [LARGE SCALE GENOMIC DNA]</scope>
    <source>
        <strain evidence="2 3">KCTC 32217</strain>
    </source>
</reference>
<dbReference type="InterPro" id="IPR025535">
    <property type="entry name" value="DUF4421"/>
</dbReference>
<feature type="chain" id="PRO_5042968206" evidence="1">
    <location>
        <begin position="22"/>
        <end position="339"/>
    </location>
</feature>
<protein>
    <submittedName>
        <fullName evidence="2">DUF4421 domain-containing protein</fullName>
    </submittedName>
</protein>
<evidence type="ECO:0000313" key="3">
    <source>
        <dbReference type="Proteomes" id="UP001319104"/>
    </source>
</evidence>
<keyword evidence="1" id="KW-0732">Signal</keyword>
<proteinExistence type="predicted"/>
<feature type="signal peptide" evidence="1">
    <location>
        <begin position="1"/>
        <end position="21"/>
    </location>
</feature>
<dbReference type="AlphaFoldDB" id="A0AAP2CE45"/>
<organism evidence="2 3">
    <name type="scientific">Litoribacter ruber</name>
    <dbReference type="NCBI Taxonomy" id="702568"/>
    <lineage>
        <taxon>Bacteria</taxon>
        <taxon>Pseudomonadati</taxon>
        <taxon>Bacteroidota</taxon>
        <taxon>Cytophagia</taxon>
        <taxon>Cytophagales</taxon>
        <taxon>Cyclobacteriaceae</taxon>
        <taxon>Litoribacter</taxon>
    </lineage>
</organism>